<keyword evidence="3" id="KW-0963">Cytoplasm</keyword>
<evidence type="ECO:0000256" key="4">
    <source>
        <dbReference type="ARBA" id="ARBA00022701"/>
    </source>
</evidence>
<dbReference type="AlphaFoldDB" id="A0A6A0AF55"/>
<sequence>MSHLVSNLQIYIQVDVIESNFAQLEQRVGAAQ</sequence>
<dbReference type="InterPro" id="IPR040457">
    <property type="entry name" value="GCP_C"/>
</dbReference>
<evidence type="ECO:0000313" key="8">
    <source>
        <dbReference type="Proteomes" id="UP000485058"/>
    </source>
</evidence>
<comment type="similarity">
    <text evidence="2">Belongs to the TUBGCP family.</text>
</comment>
<reference evidence="7 8" key="1">
    <citation type="submission" date="2020-02" db="EMBL/GenBank/DDBJ databases">
        <title>Draft genome sequence of Haematococcus lacustris strain NIES-144.</title>
        <authorList>
            <person name="Morimoto D."/>
            <person name="Nakagawa S."/>
            <person name="Yoshida T."/>
            <person name="Sawayama S."/>
        </authorList>
    </citation>
    <scope>NUCLEOTIDE SEQUENCE [LARGE SCALE GENOMIC DNA]</scope>
    <source>
        <strain evidence="7 8">NIES-144</strain>
    </source>
</reference>
<keyword evidence="8" id="KW-1185">Reference proteome</keyword>
<accession>A0A6A0AF55</accession>
<feature type="non-terminal residue" evidence="7">
    <location>
        <position position="1"/>
    </location>
</feature>
<dbReference type="EMBL" id="BLLF01005265">
    <property type="protein sequence ID" value="GFH30973.1"/>
    <property type="molecule type" value="Genomic_DNA"/>
</dbReference>
<dbReference type="Gene3D" id="1.20.120.1900">
    <property type="entry name" value="Gamma-tubulin complex, C-terminal domain"/>
    <property type="match status" value="1"/>
</dbReference>
<feature type="domain" description="Gamma tubulin complex component C-terminal" evidence="6">
    <location>
        <begin position="1"/>
        <end position="29"/>
    </location>
</feature>
<evidence type="ECO:0000256" key="1">
    <source>
        <dbReference type="ARBA" id="ARBA00004245"/>
    </source>
</evidence>
<evidence type="ECO:0000259" key="6">
    <source>
        <dbReference type="Pfam" id="PF04130"/>
    </source>
</evidence>
<dbReference type="Proteomes" id="UP000485058">
    <property type="component" value="Unassembled WGS sequence"/>
</dbReference>
<dbReference type="Pfam" id="PF04130">
    <property type="entry name" value="GCP_C_terminal"/>
    <property type="match status" value="1"/>
</dbReference>
<dbReference type="GO" id="GO:0043015">
    <property type="term" value="F:gamma-tubulin binding"/>
    <property type="evidence" value="ECO:0007669"/>
    <property type="project" value="InterPro"/>
</dbReference>
<proteinExistence type="inferred from homology"/>
<gene>
    <name evidence="7" type="ORF">HaLaN_29914</name>
</gene>
<organism evidence="7 8">
    <name type="scientific">Haematococcus lacustris</name>
    <name type="common">Green alga</name>
    <name type="synonym">Haematococcus pluvialis</name>
    <dbReference type="NCBI Taxonomy" id="44745"/>
    <lineage>
        <taxon>Eukaryota</taxon>
        <taxon>Viridiplantae</taxon>
        <taxon>Chlorophyta</taxon>
        <taxon>core chlorophytes</taxon>
        <taxon>Chlorophyceae</taxon>
        <taxon>CS clade</taxon>
        <taxon>Chlamydomonadales</taxon>
        <taxon>Haematococcaceae</taxon>
        <taxon>Haematococcus</taxon>
    </lineage>
</organism>
<keyword evidence="5" id="KW-0206">Cytoskeleton</keyword>
<protein>
    <submittedName>
        <fullName evidence="7">Gamma tubulin complex component C-terminal</fullName>
    </submittedName>
</protein>
<evidence type="ECO:0000256" key="5">
    <source>
        <dbReference type="ARBA" id="ARBA00023212"/>
    </source>
</evidence>
<evidence type="ECO:0000256" key="3">
    <source>
        <dbReference type="ARBA" id="ARBA00022490"/>
    </source>
</evidence>
<comment type="caution">
    <text evidence="7">The sequence shown here is derived from an EMBL/GenBank/DDBJ whole genome shotgun (WGS) entry which is preliminary data.</text>
</comment>
<dbReference type="GO" id="GO:0005874">
    <property type="term" value="C:microtubule"/>
    <property type="evidence" value="ECO:0007669"/>
    <property type="project" value="UniProtKB-KW"/>
</dbReference>
<dbReference type="InterPro" id="IPR042241">
    <property type="entry name" value="GCP_C_sf"/>
</dbReference>
<feature type="non-terminal residue" evidence="7">
    <location>
        <position position="32"/>
    </location>
</feature>
<comment type="subcellular location">
    <subcellularLocation>
        <location evidence="1">Cytoplasm</location>
        <location evidence="1">Cytoskeleton</location>
    </subcellularLocation>
</comment>
<evidence type="ECO:0000313" key="7">
    <source>
        <dbReference type="EMBL" id="GFH30973.1"/>
    </source>
</evidence>
<evidence type="ECO:0000256" key="2">
    <source>
        <dbReference type="ARBA" id="ARBA00010337"/>
    </source>
</evidence>
<keyword evidence="4" id="KW-0493">Microtubule</keyword>
<name>A0A6A0AF55_HAELA</name>